<accession>A0A5J4U1R2</accession>
<evidence type="ECO:0000256" key="3">
    <source>
        <dbReference type="SAM" id="Phobius"/>
    </source>
</evidence>
<feature type="non-terminal residue" evidence="4">
    <location>
        <position position="134"/>
    </location>
</feature>
<dbReference type="SUPFAM" id="SSF51735">
    <property type="entry name" value="NAD(P)-binding Rossmann-fold domains"/>
    <property type="match status" value="1"/>
</dbReference>
<keyword evidence="3" id="KW-0472">Membrane</keyword>
<dbReference type="InterPro" id="IPR036291">
    <property type="entry name" value="NAD(P)-bd_dom_sf"/>
</dbReference>
<name>A0A5J4U1R2_9EUKA</name>
<comment type="caution">
    <text evidence="4">The sequence shown here is derived from an EMBL/GenBank/DDBJ whole genome shotgun (WGS) entry which is preliminary data.</text>
</comment>
<gene>
    <name evidence="4" type="ORF">EZS28_040235</name>
</gene>
<sequence length="134" mass="14977">MLETFLQIIGGFAILSFFGYIIPQFVIIFSKPLDLHSRYGSGWTFVTGGSSGIGEAFAKKVAKMRFNVAILGQNEERLNRVEKEIKEYSPEFKTLAIKADLSGDPVQLTENIMKQLDGKDVSIMFFNAGINVFE</sequence>
<dbReference type="InterPro" id="IPR051019">
    <property type="entry name" value="VLCFA-Steroid_DH"/>
</dbReference>
<keyword evidence="3" id="KW-1133">Transmembrane helix</keyword>
<dbReference type="PANTHER" id="PTHR43899:SF13">
    <property type="entry name" value="RH59310P"/>
    <property type="match status" value="1"/>
</dbReference>
<feature type="transmembrane region" description="Helical" evidence="3">
    <location>
        <begin position="6"/>
        <end position="29"/>
    </location>
</feature>
<dbReference type="Proteomes" id="UP000324800">
    <property type="component" value="Unassembled WGS sequence"/>
</dbReference>
<reference evidence="4 5" key="1">
    <citation type="submission" date="2019-03" db="EMBL/GenBank/DDBJ databases">
        <title>Single cell metagenomics reveals metabolic interactions within the superorganism composed of flagellate Streblomastix strix and complex community of Bacteroidetes bacteria on its surface.</title>
        <authorList>
            <person name="Treitli S.C."/>
            <person name="Kolisko M."/>
            <person name="Husnik F."/>
            <person name="Keeling P."/>
            <person name="Hampl V."/>
        </authorList>
    </citation>
    <scope>NUCLEOTIDE SEQUENCE [LARGE SCALE GENOMIC DNA]</scope>
    <source>
        <strain evidence="4">ST1C</strain>
    </source>
</reference>
<evidence type="ECO:0000313" key="5">
    <source>
        <dbReference type="Proteomes" id="UP000324800"/>
    </source>
</evidence>
<dbReference type="Gene3D" id="3.40.50.720">
    <property type="entry name" value="NAD(P)-binding Rossmann-like Domain"/>
    <property type="match status" value="1"/>
</dbReference>
<protein>
    <submittedName>
        <fullName evidence="4">Uncharacterized protein</fullName>
    </submittedName>
</protein>
<evidence type="ECO:0000256" key="2">
    <source>
        <dbReference type="ARBA" id="ARBA00023002"/>
    </source>
</evidence>
<dbReference type="PANTHER" id="PTHR43899">
    <property type="entry name" value="RH59310P"/>
    <property type="match status" value="1"/>
</dbReference>
<keyword evidence="3" id="KW-0812">Transmembrane</keyword>
<dbReference type="AlphaFoldDB" id="A0A5J4U1R2"/>
<dbReference type="OrthoDB" id="5545019at2759"/>
<dbReference type="GO" id="GO:0016491">
    <property type="term" value="F:oxidoreductase activity"/>
    <property type="evidence" value="ECO:0007669"/>
    <property type="project" value="UniProtKB-KW"/>
</dbReference>
<comment type="similarity">
    <text evidence="1">Belongs to the short-chain dehydrogenases/reductases (SDR) family.</text>
</comment>
<proteinExistence type="inferred from homology"/>
<organism evidence="4 5">
    <name type="scientific">Streblomastix strix</name>
    <dbReference type="NCBI Taxonomy" id="222440"/>
    <lineage>
        <taxon>Eukaryota</taxon>
        <taxon>Metamonada</taxon>
        <taxon>Preaxostyla</taxon>
        <taxon>Oxymonadida</taxon>
        <taxon>Streblomastigidae</taxon>
        <taxon>Streblomastix</taxon>
    </lineage>
</organism>
<keyword evidence="2" id="KW-0560">Oxidoreductase</keyword>
<dbReference type="EMBL" id="SNRW01021909">
    <property type="protein sequence ID" value="KAA6364239.1"/>
    <property type="molecule type" value="Genomic_DNA"/>
</dbReference>
<dbReference type="InterPro" id="IPR002347">
    <property type="entry name" value="SDR_fam"/>
</dbReference>
<evidence type="ECO:0000256" key="1">
    <source>
        <dbReference type="ARBA" id="ARBA00006484"/>
    </source>
</evidence>
<dbReference type="Pfam" id="PF00106">
    <property type="entry name" value="adh_short"/>
    <property type="match status" value="1"/>
</dbReference>
<evidence type="ECO:0000313" key="4">
    <source>
        <dbReference type="EMBL" id="KAA6364239.1"/>
    </source>
</evidence>